<gene>
    <name evidence="1" type="ORF">EK386_02310</name>
</gene>
<sequence length="64" mass="7684">MNEEFILNMLTLHGINYNKYGNEQDKQAFTNWMNKLQHHKNFSNLEEACNYFIAWGERDEKLSA</sequence>
<comment type="caution">
    <text evidence="1">The sequence shown here is derived from an EMBL/GenBank/DDBJ whole genome shotgun (WGS) entry which is preliminary data.</text>
</comment>
<organism evidence="1 2">
    <name type="scientific">Lysinibacillus antri</name>
    <dbReference type="NCBI Taxonomy" id="2498145"/>
    <lineage>
        <taxon>Bacteria</taxon>
        <taxon>Bacillati</taxon>
        <taxon>Bacillota</taxon>
        <taxon>Bacilli</taxon>
        <taxon>Bacillales</taxon>
        <taxon>Bacillaceae</taxon>
        <taxon>Lysinibacillus</taxon>
    </lineage>
</organism>
<proteinExistence type="predicted"/>
<accession>A0A432LFN7</accession>
<name>A0A432LFN7_9BACI</name>
<keyword evidence="2" id="KW-1185">Reference proteome</keyword>
<evidence type="ECO:0000313" key="1">
    <source>
        <dbReference type="EMBL" id="RUL56486.1"/>
    </source>
</evidence>
<reference evidence="1 2" key="1">
    <citation type="submission" date="2018-12" db="EMBL/GenBank/DDBJ databases">
        <title>Lysinibacillus antri sp. nov., isolated from a cave soil.</title>
        <authorList>
            <person name="Narsing Rao M.P."/>
            <person name="Zhang H."/>
            <person name="Dong Z.-Y."/>
            <person name="Niu X.-K."/>
            <person name="Zhang K."/>
            <person name="Fang B.-Z."/>
            <person name="Kang Y.-Q."/>
            <person name="Xiao M."/>
            <person name="Li W.-J."/>
        </authorList>
    </citation>
    <scope>NUCLEOTIDE SEQUENCE [LARGE SCALE GENOMIC DNA]</scope>
    <source>
        <strain evidence="1 2">SYSU K30002</strain>
    </source>
</reference>
<protein>
    <submittedName>
        <fullName evidence="1">Uncharacterized protein</fullName>
    </submittedName>
</protein>
<dbReference type="Proteomes" id="UP000287910">
    <property type="component" value="Unassembled WGS sequence"/>
</dbReference>
<evidence type="ECO:0000313" key="2">
    <source>
        <dbReference type="Proteomes" id="UP000287910"/>
    </source>
</evidence>
<dbReference type="EMBL" id="RYYR01000002">
    <property type="protein sequence ID" value="RUL56486.1"/>
    <property type="molecule type" value="Genomic_DNA"/>
</dbReference>
<dbReference type="AlphaFoldDB" id="A0A432LFN7"/>